<dbReference type="Proteomes" id="UP000000763">
    <property type="component" value="Chromosome 6"/>
</dbReference>
<gene>
    <name evidence="11" type="primary">B1386G10.28</name>
</gene>
<keyword evidence="5 8" id="KW-0378">Hydrolase</keyword>
<feature type="active site" evidence="7">
    <location>
        <position position="402"/>
    </location>
</feature>
<evidence type="ECO:0000256" key="5">
    <source>
        <dbReference type="ARBA" id="ARBA00022801"/>
    </source>
</evidence>
<dbReference type="FunFam" id="2.40.70.10:FF:000013">
    <property type="entry name" value="Aspartyl protease AED1"/>
    <property type="match status" value="1"/>
</dbReference>
<dbReference type="FunFam" id="2.40.70.10:FF:000021">
    <property type="entry name" value="Aspartyl protease AED1"/>
    <property type="match status" value="1"/>
</dbReference>
<evidence type="ECO:0000256" key="8">
    <source>
        <dbReference type="RuleBase" id="RU000454"/>
    </source>
</evidence>
<evidence type="ECO:0000256" key="7">
    <source>
        <dbReference type="PIRSR" id="PIRSR601461-1"/>
    </source>
</evidence>
<dbReference type="InterPro" id="IPR032861">
    <property type="entry name" value="TAXi_N"/>
</dbReference>
<dbReference type="CDD" id="cd05472">
    <property type="entry name" value="cnd41_like"/>
    <property type="match status" value="1"/>
</dbReference>
<reference evidence="12" key="1">
    <citation type="journal article" date="2005" name="Nature">
        <title>The map-based sequence of the rice genome.</title>
        <authorList>
            <consortium name="International rice genome sequencing project (IRGSP)"/>
            <person name="Matsumoto T."/>
            <person name="Wu J."/>
            <person name="Kanamori H."/>
            <person name="Katayose Y."/>
            <person name="Fujisawa M."/>
            <person name="Namiki N."/>
            <person name="Mizuno H."/>
            <person name="Yamamoto K."/>
            <person name="Antonio B.A."/>
            <person name="Baba T."/>
            <person name="Sakata K."/>
            <person name="Nagamura Y."/>
            <person name="Aoki H."/>
            <person name="Arikawa K."/>
            <person name="Arita K."/>
            <person name="Bito T."/>
            <person name="Chiden Y."/>
            <person name="Fujitsuka N."/>
            <person name="Fukunaka R."/>
            <person name="Hamada M."/>
            <person name="Harada C."/>
            <person name="Hayashi A."/>
            <person name="Hijishita S."/>
            <person name="Honda M."/>
            <person name="Hosokawa S."/>
            <person name="Ichikawa Y."/>
            <person name="Idonuma A."/>
            <person name="Iijima M."/>
            <person name="Ikeda M."/>
            <person name="Ikeno M."/>
            <person name="Ito K."/>
            <person name="Ito S."/>
            <person name="Ito T."/>
            <person name="Ito Y."/>
            <person name="Ito Y."/>
            <person name="Iwabuchi A."/>
            <person name="Kamiya K."/>
            <person name="Karasawa W."/>
            <person name="Kurita K."/>
            <person name="Katagiri S."/>
            <person name="Kikuta A."/>
            <person name="Kobayashi H."/>
            <person name="Kobayashi N."/>
            <person name="Machita K."/>
            <person name="Maehara T."/>
            <person name="Masukawa M."/>
            <person name="Mizubayashi T."/>
            <person name="Mukai Y."/>
            <person name="Nagasaki H."/>
            <person name="Nagata Y."/>
            <person name="Naito S."/>
            <person name="Nakashima M."/>
            <person name="Nakama Y."/>
            <person name="Nakamichi Y."/>
            <person name="Nakamura M."/>
            <person name="Meguro A."/>
            <person name="Negishi M."/>
            <person name="Ohta I."/>
            <person name="Ohta T."/>
            <person name="Okamoto M."/>
            <person name="Ono N."/>
            <person name="Saji S."/>
            <person name="Sakaguchi M."/>
            <person name="Sakai K."/>
            <person name="Shibata M."/>
            <person name="Shimokawa T."/>
            <person name="Song J."/>
            <person name="Takazaki Y."/>
            <person name="Terasawa K."/>
            <person name="Tsugane M."/>
            <person name="Tsuji K."/>
            <person name="Ueda S."/>
            <person name="Waki K."/>
            <person name="Yamagata H."/>
            <person name="Yamamoto M."/>
            <person name="Yamamoto S."/>
            <person name="Yamane H."/>
            <person name="Yoshiki S."/>
            <person name="Yoshihara R."/>
            <person name="Yukawa K."/>
            <person name="Zhong H."/>
            <person name="Yano M."/>
            <person name="Yuan Q."/>
            <person name="Ouyang S."/>
            <person name="Liu J."/>
            <person name="Jones K.M."/>
            <person name="Gansberger K."/>
            <person name="Moffat K."/>
            <person name="Hill J."/>
            <person name="Bera J."/>
            <person name="Fadrosh D."/>
            <person name="Jin S."/>
            <person name="Johri S."/>
            <person name="Kim M."/>
            <person name="Overton L."/>
            <person name="Reardon M."/>
            <person name="Tsitrin T."/>
            <person name="Vuong H."/>
            <person name="Weaver B."/>
            <person name="Ciecko A."/>
            <person name="Tallon L."/>
            <person name="Jackson J."/>
            <person name="Pai G."/>
            <person name="Aken S.V."/>
            <person name="Utterback T."/>
            <person name="Reidmuller S."/>
            <person name="Feldblyum T."/>
            <person name="Hsiao J."/>
            <person name="Zismann V."/>
            <person name="Iobst S."/>
            <person name="de Vazeille A.R."/>
            <person name="Buell C.R."/>
            <person name="Ying K."/>
            <person name="Li Y."/>
            <person name="Lu T."/>
            <person name="Huang Y."/>
            <person name="Zhao Q."/>
            <person name="Feng Q."/>
            <person name="Zhang L."/>
            <person name="Zhu J."/>
            <person name="Weng Q."/>
            <person name="Mu J."/>
            <person name="Lu Y."/>
            <person name="Fan D."/>
            <person name="Liu Y."/>
            <person name="Guan J."/>
            <person name="Zhang Y."/>
            <person name="Yu S."/>
            <person name="Liu X."/>
            <person name="Zhang Y."/>
            <person name="Hong G."/>
            <person name="Han B."/>
            <person name="Choisne N."/>
            <person name="Demange N."/>
            <person name="Orjeda G."/>
            <person name="Samain S."/>
            <person name="Cattolico L."/>
            <person name="Pelletier E."/>
            <person name="Couloux A."/>
            <person name="Segurens B."/>
            <person name="Wincker P."/>
            <person name="D'Hont A."/>
            <person name="Scarpelli C."/>
            <person name="Weissenbach J."/>
            <person name="Salanoubat M."/>
            <person name="Quetier F."/>
            <person name="Yu Y."/>
            <person name="Kim H.R."/>
            <person name="Rambo T."/>
            <person name="Currie J."/>
            <person name="Collura K."/>
            <person name="Luo M."/>
            <person name="Yang T."/>
            <person name="Ammiraju J.S.S."/>
            <person name="Engler F."/>
            <person name="Soderlund C."/>
            <person name="Wing R.A."/>
            <person name="Palmer L.E."/>
            <person name="de la Bastide M."/>
            <person name="Spiegel L."/>
            <person name="Nascimento L."/>
            <person name="Zutavern T."/>
            <person name="O'Shaughnessy A."/>
            <person name="Dike S."/>
            <person name="Dedhia N."/>
            <person name="Preston R."/>
            <person name="Balija V."/>
            <person name="McCombie W.R."/>
            <person name="Chow T."/>
            <person name="Chen H."/>
            <person name="Chung M."/>
            <person name="Chen C."/>
            <person name="Shaw J."/>
            <person name="Wu H."/>
            <person name="Hsiao K."/>
            <person name="Chao Y."/>
            <person name="Chu M."/>
            <person name="Cheng C."/>
            <person name="Hour A."/>
            <person name="Lee P."/>
            <person name="Lin S."/>
            <person name="Lin Y."/>
            <person name="Liou J."/>
            <person name="Liu S."/>
            <person name="Hsing Y."/>
            <person name="Raghuvanshi S."/>
            <person name="Mohanty A."/>
            <person name="Bharti A.K."/>
            <person name="Gaur A."/>
            <person name="Gupta V."/>
            <person name="Kumar D."/>
            <person name="Ravi V."/>
            <person name="Vij S."/>
            <person name="Kapur A."/>
            <person name="Khurana P."/>
            <person name="Khurana P."/>
            <person name="Khurana J.P."/>
            <person name="Tyagi A.K."/>
            <person name="Gaikwad K."/>
            <person name="Singh A."/>
            <person name="Dalal V."/>
            <person name="Srivastava S."/>
            <person name="Dixit A."/>
            <person name="Pal A.K."/>
            <person name="Ghazi I.A."/>
            <person name="Yadav M."/>
            <person name="Pandit A."/>
            <person name="Bhargava A."/>
            <person name="Sureshbabu K."/>
            <person name="Batra K."/>
            <person name="Sharma T.R."/>
            <person name="Mohapatra T."/>
            <person name="Singh N.K."/>
            <person name="Messing J."/>
            <person name="Nelson A.B."/>
            <person name="Fuks G."/>
            <person name="Kavchok S."/>
            <person name="Keizer G."/>
            <person name="Linton E."/>
            <person name="Llaca V."/>
            <person name="Song R."/>
            <person name="Tanyolac B."/>
            <person name="Young S."/>
            <person name="Ho-Il K."/>
            <person name="Hahn J.H."/>
            <person name="Sangsakoo G."/>
            <person name="Vanavichit A."/>
            <person name="de Mattos Luiz.A.T."/>
            <person name="Zimmer P.D."/>
            <person name="Malone G."/>
            <person name="Dellagostin O."/>
            <person name="de Oliveira A.C."/>
            <person name="Bevan M."/>
            <person name="Bancroft I."/>
            <person name="Minx P."/>
            <person name="Cordum H."/>
            <person name="Wilson R."/>
            <person name="Cheng Z."/>
            <person name="Jin W."/>
            <person name="Jiang J."/>
            <person name="Leong S.A."/>
            <person name="Iwama H."/>
            <person name="Gojobori T."/>
            <person name="Itoh T."/>
            <person name="Niimura Y."/>
            <person name="Fujii Y."/>
            <person name="Habara T."/>
            <person name="Sakai H."/>
            <person name="Sato Y."/>
            <person name="Wilson G."/>
            <person name="Kumar K."/>
            <person name="McCouch S."/>
            <person name="Juretic N."/>
            <person name="Hoen D."/>
            <person name="Wright S."/>
            <person name="Bruskiewich R."/>
            <person name="Bureau T."/>
            <person name="Miyao A."/>
            <person name="Hirochika H."/>
            <person name="Nishikawa T."/>
            <person name="Kadowaki K."/>
            <person name="Sugiura M."/>
            <person name="Burr B."/>
            <person name="Sasaki T."/>
        </authorList>
    </citation>
    <scope>NUCLEOTIDE SEQUENCE [LARGE SCALE GENOMIC DNA]</scope>
    <source>
        <strain evidence="12">cv. Nipponbare</strain>
    </source>
</reference>
<dbReference type="InterPro" id="IPR033121">
    <property type="entry name" value="PEPTIDASE_A1"/>
</dbReference>
<dbReference type="InterPro" id="IPR033873">
    <property type="entry name" value="CND41-like"/>
</dbReference>
<dbReference type="PANTHER" id="PTHR13683:SF664">
    <property type="entry name" value="OS05G0203912 PROTEIN"/>
    <property type="match status" value="1"/>
</dbReference>
<keyword evidence="11" id="KW-0238">DNA-binding</keyword>
<dbReference type="InterPro" id="IPR001969">
    <property type="entry name" value="Aspartic_peptidase_AS"/>
</dbReference>
<keyword evidence="4 8" id="KW-0064">Aspartyl protease</keyword>
<dbReference type="AlphaFoldDB" id="Q5Z4D1"/>
<dbReference type="InterPro" id="IPR001461">
    <property type="entry name" value="Aspartic_peptidase_A1"/>
</dbReference>
<keyword evidence="3" id="KW-0732">Signal</keyword>
<dbReference type="EMBL" id="AP006164">
    <property type="protein sequence ID" value="BAD62401.1"/>
    <property type="molecule type" value="Genomic_DNA"/>
</dbReference>
<keyword evidence="2 8" id="KW-0645">Protease</keyword>
<sequence length="521" mass="52003">MWSGGGDNVGGDDARGAARAGRRRLPSLPPSQIWPEEGGGRPAAATTAWSGGDDDDSGSGDDGGGSGSPPLPSQIRPGEGGGGEARGGGASSDPNRASVPLVHRHGPCAPSAASGGKPSLAERLRRDRARTNYIVTKATGGRTAATALSDAAGGGTSIPTFLGDSVNSLEYVVTLGIGTPAVQQTVLIDTGSDLSWVQCKPCGAGECYAQKDPLFDPSSSSSYASVPCDSDACRKLAAGAYGHGCTGVSGGAAALCEYGIEYGNRATTTGVYSTETLTLKPGVVVADFGFGCGDHQHGPYEKFDGLLGLGGAPESLVSQTSSQFGGPFSYCLPPTSGGAGFLTLGAPPNSSSSTAASGLSFTPMRRLPSVPTFYIVTLTGISVGGAPLAIPPSAFSSGMVIDSGTVITGLPATAYAALRSAFRSAMSEYRLLPPSNGGVLDTCYDFTGHANVTVPTISLTFSGGATIDLAAPAGVLVDGCLAFAGAGTDNAIGIIGNVNQRTFEVLYDSGKGTVGFRAGAC</sequence>
<feature type="active site" evidence="7">
    <location>
        <position position="189"/>
    </location>
</feature>
<dbReference type="GO" id="GO:0003677">
    <property type="term" value="F:DNA binding"/>
    <property type="evidence" value="ECO:0007669"/>
    <property type="project" value="UniProtKB-KW"/>
</dbReference>
<evidence type="ECO:0000256" key="2">
    <source>
        <dbReference type="ARBA" id="ARBA00022670"/>
    </source>
</evidence>
<keyword evidence="6" id="KW-1015">Disulfide bond</keyword>
<dbReference type="PANTHER" id="PTHR13683">
    <property type="entry name" value="ASPARTYL PROTEASES"/>
    <property type="match status" value="1"/>
</dbReference>
<dbReference type="Gene3D" id="2.40.70.10">
    <property type="entry name" value="Acid Proteases"/>
    <property type="match status" value="2"/>
</dbReference>
<dbReference type="SUPFAM" id="SSF50630">
    <property type="entry name" value="Acid proteases"/>
    <property type="match status" value="1"/>
</dbReference>
<evidence type="ECO:0000256" key="4">
    <source>
        <dbReference type="ARBA" id="ARBA00022750"/>
    </source>
</evidence>
<organism evidence="11 12">
    <name type="scientific">Oryza sativa subsp. japonica</name>
    <name type="common">Rice</name>
    <dbReference type="NCBI Taxonomy" id="39947"/>
    <lineage>
        <taxon>Eukaryota</taxon>
        <taxon>Viridiplantae</taxon>
        <taxon>Streptophyta</taxon>
        <taxon>Embryophyta</taxon>
        <taxon>Tracheophyta</taxon>
        <taxon>Spermatophyta</taxon>
        <taxon>Magnoliopsida</taxon>
        <taxon>Liliopsida</taxon>
        <taxon>Poales</taxon>
        <taxon>Poaceae</taxon>
        <taxon>BOP clade</taxon>
        <taxon>Oryzoideae</taxon>
        <taxon>Oryzeae</taxon>
        <taxon>Oryzinae</taxon>
        <taxon>Oryza</taxon>
        <taxon>Oryza sativa</taxon>
    </lineage>
</organism>
<evidence type="ECO:0000256" key="1">
    <source>
        <dbReference type="ARBA" id="ARBA00007447"/>
    </source>
</evidence>
<dbReference type="Pfam" id="PF14543">
    <property type="entry name" value="TAXi_N"/>
    <property type="match status" value="1"/>
</dbReference>
<name>Q5Z4D1_ORYSJ</name>
<dbReference type="PROSITE" id="PS00141">
    <property type="entry name" value="ASP_PROTEASE"/>
    <property type="match status" value="1"/>
</dbReference>
<feature type="domain" description="Peptidase A1" evidence="10">
    <location>
        <begin position="171"/>
        <end position="517"/>
    </location>
</feature>
<feature type="compositionally biased region" description="Gly residues" evidence="9">
    <location>
        <begin position="78"/>
        <end position="90"/>
    </location>
</feature>
<evidence type="ECO:0000256" key="6">
    <source>
        <dbReference type="ARBA" id="ARBA00023157"/>
    </source>
</evidence>
<dbReference type="GO" id="GO:0004190">
    <property type="term" value="F:aspartic-type endopeptidase activity"/>
    <property type="evidence" value="ECO:0007669"/>
    <property type="project" value="UniProtKB-KW"/>
</dbReference>
<dbReference type="InterPro" id="IPR032799">
    <property type="entry name" value="TAXi_C"/>
</dbReference>
<evidence type="ECO:0000313" key="12">
    <source>
        <dbReference type="Proteomes" id="UP000000763"/>
    </source>
</evidence>
<dbReference type="InterPro" id="IPR021109">
    <property type="entry name" value="Peptidase_aspartic_dom_sf"/>
</dbReference>
<dbReference type="MEROPS" id="A01.050"/>
<evidence type="ECO:0000256" key="3">
    <source>
        <dbReference type="ARBA" id="ARBA00022729"/>
    </source>
</evidence>
<protein>
    <submittedName>
        <fullName evidence="11">Nucleoid DNA-binding protein cnd41</fullName>
    </submittedName>
</protein>
<dbReference type="PRINTS" id="PR00792">
    <property type="entry name" value="PEPSIN"/>
</dbReference>
<evidence type="ECO:0000256" key="9">
    <source>
        <dbReference type="SAM" id="MobiDB-lite"/>
    </source>
</evidence>
<evidence type="ECO:0000313" key="11">
    <source>
        <dbReference type="EMBL" id="BAD62401.1"/>
    </source>
</evidence>
<feature type="region of interest" description="Disordered" evidence="9">
    <location>
        <begin position="1"/>
        <end position="127"/>
    </location>
</feature>
<dbReference type="Pfam" id="PF14541">
    <property type="entry name" value="TAXi_C"/>
    <property type="match status" value="1"/>
</dbReference>
<reference evidence="12" key="2">
    <citation type="journal article" date="2008" name="Nucleic Acids Res.">
        <title>The rice annotation project database (RAP-DB): 2008 update.</title>
        <authorList>
            <consortium name="The rice annotation project (RAP)"/>
        </authorList>
    </citation>
    <scope>GENOME REANNOTATION</scope>
    <source>
        <strain evidence="12">cv. Nipponbare</strain>
    </source>
</reference>
<dbReference type="GO" id="GO:0006508">
    <property type="term" value="P:proteolysis"/>
    <property type="evidence" value="ECO:0007669"/>
    <property type="project" value="UniProtKB-KW"/>
</dbReference>
<proteinExistence type="inferred from homology"/>
<evidence type="ECO:0000259" key="10">
    <source>
        <dbReference type="PROSITE" id="PS51767"/>
    </source>
</evidence>
<comment type="similarity">
    <text evidence="1 8">Belongs to the peptidase A1 family.</text>
</comment>
<accession>Q5Z4D1</accession>
<dbReference type="PROSITE" id="PS51767">
    <property type="entry name" value="PEPTIDASE_A1"/>
    <property type="match status" value="1"/>
</dbReference>